<dbReference type="EMBL" id="JADBEB010000001">
    <property type="protein sequence ID" value="MBE1492862.1"/>
    <property type="molecule type" value="Genomic_DNA"/>
</dbReference>
<dbReference type="RefSeq" id="WP_192771704.1">
    <property type="nucleotide sequence ID" value="NZ_JADBEB010000001.1"/>
</dbReference>
<proteinExistence type="predicted"/>
<accession>A0A927MDZ7</accession>
<organism evidence="1 2">
    <name type="scientific">Plantactinospora soyae</name>
    <dbReference type="NCBI Taxonomy" id="1544732"/>
    <lineage>
        <taxon>Bacteria</taxon>
        <taxon>Bacillati</taxon>
        <taxon>Actinomycetota</taxon>
        <taxon>Actinomycetes</taxon>
        <taxon>Micromonosporales</taxon>
        <taxon>Micromonosporaceae</taxon>
        <taxon>Plantactinospora</taxon>
    </lineage>
</organism>
<evidence type="ECO:0000313" key="1">
    <source>
        <dbReference type="EMBL" id="MBE1492862.1"/>
    </source>
</evidence>
<sequence>MSTESFPGSTRVSHQQLSYRHPKAALYLEVYTPLVEEWFQALRDSFALTELRSTAPERDLVDNLQRLDLLFRDLVDGLFARPSAILDHAIAVVAEHRDAVVWEDQVVPVPGADATELATSLRHKFKRNISLAMLEALVCLESALAYGRDTVGLSGQALEATLRGSTPLLASLSVLHDEQEMVRMRHLTGDPREIQHPRFTVTDIVGGAFRIAPDRFRTIGPEGQRKIRFASVPPSRLVPSTPTMKCPAHQLTDEKGRPLNDEFWDLLVDIYRLSGRLT</sequence>
<reference evidence="1" key="1">
    <citation type="submission" date="2020-10" db="EMBL/GenBank/DDBJ databases">
        <title>Sequencing the genomes of 1000 actinobacteria strains.</title>
        <authorList>
            <person name="Klenk H.-P."/>
        </authorList>
    </citation>
    <scope>NUCLEOTIDE SEQUENCE</scope>
    <source>
        <strain evidence="1">DSM 46832</strain>
    </source>
</reference>
<dbReference type="Proteomes" id="UP000649753">
    <property type="component" value="Unassembled WGS sequence"/>
</dbReference>
<keyword evidence="2" id="KW-1185">Reference proteome</keyword>
<evidence type="ECO:0000313" key="2">
    <source>
        <dbReference type="Proteomes" id="UP000649753"/>
    </source>
</evidence>
<dbReference type="AlphaFoldDB" id="A0A927MDZ7"/>
<gene>
    <name evidence="1" type="ORF">H4W31_008500</name>
</gene>
<name>A0A927MDZ7_9ACTN</name>
<protein>
    <submittedName>
        <fullName evidence="1">Uncharacterized protein</fullName>
    </submittedName>
</protein>
<comment type="caution">
    <text evidence="1">The sequence shown here is derived from an EMBL/GenBank/DDBJ whole genome shotgun (WGS) entry which is preliminary data.</text>
</comment>